<keyword evidence="1" id="KW-0472">Membrane</keyword>
<reference evidence="2" key="1">
    <citation type="submission" date="2015-12" db="EMBL/GenBank/DDBJ databases">
        <title>Gene expression during late stages of embryo sac development: a critical building block for successful pollen-pistil interactions.</title>
        <authorList>
            <person name="Liu Y."/>
            <person name="Joly V."/>
            <person name="Sabar M."/>
            <person name="Matton D.P."/>
        </authorList>
    </citation>
    <scope>NUCLEOTIDE SEQUENCE</scope>
</reference>
<dbReference type="EMBL" id="GEDG01016133">
    <property type="protein sequence ID" value="JAP22832.1"/>
    <property type="molecule type" value="Transcribed_RNA"/>
</dbReference>
<organism evidence="2">
    <name type="scientific">Solanum chacoense</name>
    <name type="common">Chaco potato</name>
    <dbReference type="NCBI Taxonomy" id="4108"/>
    <lineage>
        <taxon>Eukaryota</taxon>
        <taxon>Viridiplantae</taxon>
        <taxon>Streptophyta</taxon>
        <taxon>Embryophyta</taxon>
        <taxon>Tracheophyta</taxon>
        <taxon>Spermatophyta</taxon>
        <taxon>Magnoliopsida</taxon>
        <taxon>eudicotyledons</taxon>
        <taxon>Gunneridae</taxon>
        <taxon>Pentapetalae</taxon>
        <taxon>asterids</taxon>
        <taxon>lamiids</taxon>
        <taxon>Solanales</taxon>
        <taxon>Solanaceae</taxon>
        <taxon>Solanoideae</taxon>
        <taxon>Solaneae</taxon>
        <taxon>Solanum</taxon>
    </lineage>
</organism>
<sequence>MHSSTDLLKNSFYLTKFLSMFNVFSFTITFPTRPTTRMSKKTMFASTQIPSANDITLAQVHYNINHTTKEN</sequence>
<proteinExistence type="predicted"/>
<feature type="transmembrane region" description="Helical" evidence="1">
    <location>
        <begin position="12"/>
        <end position="31"/>
    </location>
</feature>
<dbReference type="AlphaFoldDB" id="A0A0V0HSG3"/>
<name>A0A0V0HSG3_SOLCH</name>
<accession>A0A0V0HSG3</accession>
<keyword evidence="1" id="KW-0812">Transmembrane</keyword>
<evidence type="ECO:0000256" key="1">
    <source>
        <dbReference type="SAM" id="Phobius"/>
    </source>
</evidence>
<evidence type="ECO:0000313" key="2">
    <source>
        <dbReference type="EMBL" id="JAP22832.1"/>
    </source>
</evidence>
<protein>
    <submittedName>
        <fullName evidence="2">Putative ovule protein</fullName>
    </submittedName>
</protein>
<keyword evidence="1" id="KW-1133">Transmembrane helix</keyword>